<dbReference type="RefSeq" id="WP_060608202.1">
    <property type="nucleotide sequence ID" value="NZ_FQZC01000004.1"/>
</dbReference>
<keyword evidence="6" id="KW-1185">Reference proteome</keyword>
<dbReference type="InterPro" id="IPR000160">
    <property type="entry name" value="GGDEF_dom"/>
</dbReference>
<dbReference type="InterPro" id="IPR050469">
    <property type="entry name" value="Diguanylate_Cyclase"/>
</dbReference>
<keyword evidence="3" id="KW-0812">Transmembrane</keyword>
<reference evidence="5 6" key="1">
    <citation type="submission" date="2016-11" db="EMBL/GenBank/DDBJ databases">
        <authorList>
            <person name="Varghese N."/>
            <person name="Submissions S."/>
        </authorList>
    </citation>
    <scope>NUCLEOTIDE SEQUENCE [LARGE SCALE GENOMIC DNA]</scope>
    <source>
        <strain evidence="5 6">DSM 21988</strain>
    </source>
</reference>
<feature type="transmembrane region" description="Helical" evidence="3">
    <location>
        <begin position="82"/>
        <end position="101"/>
    </location>
</feature>
<dbReference type="PANTHER" id="PTHR45138:SF9">
    <property type="entry name" value="DIGUANYLATE CYCLASE DGCM-RELATED"/>
    <property type="match status" value="1"/>
</dbReference>
<comment type="caution">
    <text evidence="5">The sequence shown here is derived from an EMBL/GenBank/DDBJ whole genome shotgun (WGS) entry which is preliminary data.</text>
</comment>
<dbReference type="Gene3D" id="3.30.70.270">
    <property type="match status" value="1"/>
</dbReference>
<proteinExistence type="predicted"/>
<sequence length="463" mass="49639">MTSDASSERVVRIALLFSIVFGACLIGIFSRPVGLLAAFWPANAIVVGVFARYRKLGHPLEWVAVAAGFVAADLVTGSTISAALLLNAANLLGIVAGVVMLRDMSPQEFRLRRPNSVIKLAAAACVPALITSTCGALASNALFGHALIASFAQWLSAEMTSYVAILPFIATFPHRWRRALRQHNSDRTSVRRLAAPTLTFGLCCLFGVVVGGPGAVFFPLPALLWFAISLPLFTNTIVLLLYLVLANVAIASGLVDMRVDLADARNIVSLRFALTLLILGPLAVSSISSSRLVLMRQLQKALATDSLTGALSRPEFLRRAGSAAAQARCAVLVLDVDRFKLINDTYGHAAGDAALRSFADAVRRALRDGDHFGRMGGEEFALILPNTRTREAFLFAERLREAISFMTVEMREVRAFGITVSIGLSSTEPGGNSLSDALQKADRLLYSAKKGGRNRVMSELVPA</sequence>
<evidence type="ECO:0000256" key="1">
    <source>
        <dbReference type="ARBA" id="ARBA00012528"/>
    </source>
</evidence>
<evidence type="ECO:0000313" key="5">
    <source>
        <dbReference type="EMBL" id="SHJ67669.1"/>
    </source>
</evidence>
<evidence type="ECO:0000259" key="4">
    <source>
        <dbReference type="PROSITE" id="PS50887"/>
    </source>
</evidence>
<dbReference type="InterPro" id="IPR043128">
    <property type="entry name" value="Rev_trsase/Diguanyl_cyclase"/>
</dbReference>
<evidence type="ECO:0000256" key="3">
    <source>
        <dbReference type="SAM" id="Phobius"/>
    </source>
</evidence>
<dbReference type="PROSITE" id="PS50887">
    <property type="entry name" value="GGDEF"/>
    <property type="match status" value="1"/>
</dbReference>
<feature type="transmembrane region" description="Helical" evidence="3">
    <location>
        <begin position="222"/>
        <end position="255"/>
    </location>
</feature>
<gene>
    <name evidence="5" type="ORF">SAMN02745911_2973</name>
</gene>
<comment type="catalytic activity">
    <reaction evidence="2">
        <text>2 GTP = 3',3'-c-di-GMP + 2 diphosphate</text>
        <dbReference type="Rhea" id="RHEA:24898"/>
        <dbReference type="ChEBI" id="CHEBI:33019"/>
        <dbReference type="ChEBI" id="CHEBI:37565"/>
        <dbReference type="ChEBI" id="CHEBI:58805"/>
        <dbReference type="EC" id="2.7.7.65"/>
    </reaction>
</comment>
<keyword evidence="3" id="KW-1133">Transmembrane helix</keyword>
<feature type="domain" description="GGDEF" evidence="4">
    <location>
        <begin position="327"/>
        <end position="461"/>
    </location>
</feature>
<dbReference type="Pfam" id="PF00990">
    <property type="entry name" value="GGDEF"/>
    <property type="match status" value="1"/>
</dbReference>
<accession>A0ABY1INL5</accession>
<dbReference type="PANTHER" id="PTHR45138">
    <property type="entry name" value="REGULATORY COMPONENTS OF SENSORY TRANSDUCTION SYSTEM"/>
    <property type="match status" value="1"/>
</dbReference>
<dbReference type="CDD" id="cd01949">
    <property type="entry name" value="GGDEF"/>
    <property type="match status" value="1"/>
</dbReference>
<dbReference type="Proteomes" id="UP000184290">
    <property type="component" value="Unassembled WGS sequence"/>
</dbReference>
<dbReference type="EMBL" id="FQZC01000004">
    <property type="protein sequence ID" value="SHJ67669.1"/>
    <property type="molecule type" value="Genomic_DNA"/>
</dbReference>
<evidence type="ECO:0000313" key="6">
    <source>
        <dbReference type="Proteomes" id="UP000184290"/>
    </source>
</evidence>
<organism evidence="5 6">
    <name type="scientific">Aureimonas altamirensis DSM 21988</name>
    <dbReference type="NCBI Taxonomy" id="1121026"/>
    <lineage>
        <taxon>Bacteria</taxon>
        <taxon>Pseudomonadati</taxon>
        <taxon>Pseudomonadota</taxon>
        <taxon>Alphaproteobacteria</taxon>
        <taxon>Hyphomicrobiales</taxon>
        <taxon>Aurantimonadaceae</taxon>
        <taxon>Aureimonas</taxon>
    </lineage>
</organism>
<name>A0ABY1INL5_9HYPH</name>
<feature type="transmembrane region" description="Helical" evidence="3">
    <location>
        <begin position="193"/>
        <end position="216"/>
    </location>
</feature>
<feature type="transmembrane region" description="Helical" evidence="3">
    <location>
        <begin position="12"/>
        <end position="29"/>
    </location>
</feature>
<feature type="transmembrane region" description="Helical" evidence="3">
    <location>
        <begin position="121"/>
        <end position="148"/>
    </location>
</feature>
<feature type="transmembrane region" description="Helical" evidence="3">
    <location>
        <begin position="267"/>
        <end position="287"/>
    </location>
</feature>
<keyword evidence="3" id="KW-0472">Membrane</keyword>
<dbReference type="InterPro" id="IPR029787">
    <property type="entry name" value="Nucleotide_cyclase"/>
</dbReference>
<feature type="transmembrane region" description="Helical" evidence="3">
    <location>
        <begin position="154"/>
        <end position="172"/>
    </location>
</feature>
<dbReference type="NCBIfam" id="TIGR00254">
    <property type="entry name" value="GGDEF"/>
    <property type="match status" value="1"/>
</dbReference>
<dbReference type="SUPFAM" id="SSF55073">
    <property type="entry name" value="Nucleotide cyclase"/>
    <property type="match status" value="1"/>
</dbReference>
<evidence type="ECO:0000256" key="2">
    <source>
        <dbReference type="ARBA" id="ARBA00034247"/>
    </source>
</evidence>
<protein>
    <recommendedName>
        <fullName evidence="1">diguanylate cyclase</fullName>
        <ecNumber evidence="1">2.7.7.65</ecNumber>
    </recommendedName>
</protein>
<dbReference type="EC" id="2.7.7.65" evidence="1"/>
<dbReference type="SMART" id="SM00267">
    <property type="entry name" value="GGDEF"/>
    <property type="match status" value="1"/>
</dbReference>